<accession>A0AAJ0HIM6</accession>
<dbReference type="Proteomes" id="UP001275084">
    <property type="component" value="Unassembled WGS sequence"/>
</dbReference>
<sequence length="255" mass="27199">MAHAKPIIVIIPGAFHRPSHYSDVIHPLESLGYTVLSVPLVVCGDTNISRDATPSDDAKALHAQLLPLLDAGNEAVIVAHSYGSMVATASIQGQTKAERAARNLAGGVVGAIWVAGFAFPAKGRNVQGGEGEMALREHRILKDGLVSLTEGVKSQFYSDLAPDAADAVFGSLCKFQSHKSMNTFPQFIESEITVPKMYLLCERDQTLLPAFQEAMVQVGKFDKVVRLESGHSPFLSVPGKVVETIVGFCGEVSGL</sequence>
<reference evidence="2" key="2">
    <citation type="submission" date="2023-06" db="EMBL/GenBank/DDBJ databases">
        <authorList>
            <consortium name="Lawrence Berkeley National Laboratory"/>
            <person name="Haridas S."/>
            <person name="Hensen N."/>
            <person name="Bonometti L."/>
            <person name="Westerberg I."/>
            <person name="Brannstrom I.O."/>
            <person name="Guillou S."/>
            <person name="Cros-Aarteil S."/>
            <person name="Calhoun S."/>
            <person name="Kuo A."/>
            <person name="Mondo S."/>
            <person name="Pangilinan J."/>
            <person name="Riley R."/>
            <person name="Labutti K."/>
            <person name="Andreopoulos B."/>
            <person name="Lipzen A."/>
            <person name="Chen C."/>
            <person name="Yanf M."/>
            <person name="Daum C."/>
            <person name="Ng V."/>
            <person name="Clum A."/>
            <person name="Steindorff A."/>
            <person name="Ohm R."/>
            <person name="Martin F."/>
            <person name="Silar P."/>
            <person name="Natvig D."/>
            <person name="Lalanne C."/>
            <person name="Gautier V."/>
            <person name="Ament-Velasquez S.L."/>
            <person name="Kruys A."/>
            <person name="Hutchinson M.I."/>
            <person name="Powell A.J."/>
            <person name="Barry K."/>
            <person name="Miller A.N."/>
            <person name="Grigoriev I.V."/>
            <person name="Debuchy R."/>
            <person name="Gladieux P."/>
            <person name="Thoren M.H."/>
            <person name="Johannesson H."/>
        </authorList>
    </citation>
    <scope>NUCLEOTIDE SEQUENCE</scope>
    <source>
        <strain evidence="2">CBS 955.72</strain>
    </source>
</reference>
<dbReference type="GO" id="GO:0016787">
    <property type="term" value="F:hydrolase activity"/>
    <property type="evidence" value="ECO:0007669"/>
    <property type="project" value="UniProtKB-KW"/>
</dbReference>
<protein>
    <submittedName>
        <fullName evidence="2">Alpha/Beta hydrolase protein</fullName>
    </submittedName>
</protein>
<name>A0AAJ0HIM6_9PEZI</name>
<reference evidence="2" key="1">
    <citation type="journal article" date="2023" name="Mol. Phylogenet. Evol.">
        <title>Genome-scale phylogeny and comparative genomics of the fungal order Sordariales.</title>
        <authorList>
            <person name="Hensen N."/>
            <person name="Bonometti L."/>
            <person name="Westerberg I."/>
            <person name="Brannstrom I.O."/>
            <person name="Guillou S."/>
            <person name="Cros-Aarteil S."/>
            <person name="Calhoun S."/>
            <person name="Haridas S."/>
            <person name="Kuo A."/>
            <person name="Mondo S."/>
            <person name="Pangilinan J."/>
            <person name="Riley R."/>
            <person name="LaButti K."/>
            <person name="Andreopoulos B."/>
            <person name="Lipzen A."/>
            <person name="Chen C."/>
            <person name="Yan M."/>
            <person name="Daum C."/>
            <person name="Ng V."/>
            <person name="Clum A."/>
            <person name="Steindorff A."/>
            <person name="Ohm R.A."/>
            <person name="Martin F."/>
            <person name="Silar P."/>
            <person name="Natvig D.O."/>
            <person name="Lalanne C."/>
            <person name="Gautier V."/>
            <person name="Ament-Velasquez S.L."/>
            <person name="Kruys A."/>
            <person name="Hutchinson M.I."/>
            <person name="Powell A.J."/>
            <person name="Barry K."/>
            <person name="Miller A.N."/>
            <person name="Grigoriev I.V."/>
            <person name="Debuchy R."/>
            <person name="Gladieux P."/>
            <person name="Hiltunen Thoren M."/>
            <person name="Johannesson H."/>
        </authorList>
    </citation>
    <scope>NUCLEOTIDE SEQUENCE</scope>
    <source>
        <strain evidence="2">CBS 955.72</strain>
    </source>
</reference>
<dbReference type="PANTHER" id="PTHR37017:SF11">
    <property type="entry name" value="ESTERASE_LIPASE_THIOESTERASE DOMAIN-CONTAINING PROTEIN"/>
    <property type="match status" value="1"/>
</dbReference>
<comment type="caution">
    <text evidence="2">The sequence shown here is derived from an EMBL/GenBank/DDBJ whole genome shotgun (WGS) entry which is preliminary data.</text>
</comment>
<dbReference type="Gene3D" id="3.40.50.1820">
    <property type="entry name" value="alpha/beta hydrolase"/>
    <property type="match status" value="1"/>
</dbReference>
<dbReference type="InterPro" id="IPR029058">
    <property type="entry name" value="AB_hydrolase_fold"/>
</dbReference>
<dbReference type="EMBL" id="JAUIQD010000004">
    <property type="protein sequence ID" value="KAK3353294.1"/>
    <property type="molecule type" value="Genomic_DNA"/>
</dbReference>
<evidence type="ECO:0000313" key="2">
    <source>
        <dbReference type="EMBL" id="KAK3353294.1"/>
    </source>
</evidence>
<keyword evidence="2" id="KW-0378">Hydrolase</keyword>
<evidence type="ECO:0000259" key="1">
    <source>
        <dbReference type="Pfam" id="PF12697"/>
    </source>
</evidence>
<dbReference type="AlphaFoldDB" id="A0AAJ0HIM6"/>
<dbReference type="SUPFAM" id="SSF53474">
    <property type="entry name" value="alpha/beta-Hydrolases"/>
    <property type="match status" value="1"/>
</dbReference>
<dbReference type="PANTHER" id="PTHR37017">
    <property type="entry name" value="AB HYDROLASE-1 DOMAIN-CONTAINING PROTEIN-RELATED"/>
    <property type="match status" value="1"/>
</dbReference>
<gene>
    <name evidence="2" type="ORF">B0T25DRAFT_544164</name>
</gene>
<proteinExistence type="predicted"/>
<dbReference type="Pfam" id="PF12697">
    <property type="entry name" value="Abhydrolase_6"/>
    <property type="match status" value="1"/>
</dbReference>
<feature type="domain" description="AB hydrolase-1" evidence="1">
    <location>
        <begin position="8"/>
        <end position="243"/>
    </location>
</feature>
<keyword evidence="3" id="KW-1185">Reference proteome</keyword>
<evidence type="ECO:0000313" key="3">
    <source>
        <dbReference type="Proteomes" id="UP001275084"/>
    </source>
</evidence>
<organism evidence="2 3">
    <name type="scientific">Lasiosphaeria hispida</name>
    <dbReference type="NCBI Taxonomy" id="260671"/>
    <lineage>
        <taxon>Eukaryota</taxon>
        <taxon>Fungi</taxon>
        <taxon>Dikarya</taxon>
        <taxon>Ascomycota</taxon>
        <taxon>Pezizomycotina</taxon>
        <taxon>Sordariomycetes</taxon>
        <taxon>Sordariomycetidae</taxon>
        <taxon>Sordariales</taxon>
        <taxon>Lasiosphaeriaceae</taxon>
        <taxon>Lasiosphaeria</taxon>
    </lineage>
</organism>
<dbReference type="InterPro" id="IPR000073">
    <property type="entry name" value="AB_hydrolase_1"/>
</dbReference>
<dbReference type="InterPro" id="IPR052897">
    <property type="entry name" value="Sec-Metab_Biosynth_Hydrolase"/>
</dbReference>